<comment type="caution">
    <text evidence="1">The sequence shown here is derived from an EMBL/GenBank/DDBJ whole genome shotgun (WGS) entry which is preliminary data.</text>
</comment>
<protein>
    <submittedName>
        <fullName evidence="1">Uncharacterized protein</fullName>
    </submittedName>
</protein>
<dbReference type="EMBL" id="LJKA01000061">
    <property type="protein sequence ID" value="KZD30503.1"/>
    <property type="molecule type" value="Genomic_DNA"/>
</dbReference>
<accession>A0A164DKU4</accession>
<proteinExistence type="predicted"/>
<gene>
    <name evidence="1" type="ORF">B4082_3795</name>
</gene>
<dbReference type="AlphaFoldDB" id="A0A164DKU4"/>
<reference evidence="1 2" key="1">
    <citation type="submission" date="2015-09" db="EMBL/GenBank/DDBJ databases">
        <title>Bacillus cereus food isolates.</title>
        <authorList>
            <person name="Boekhorst J."/>
        </authorList>
    </citation>
    <scope>NUCLEOTIDE SEQUENCE [LARGE SCALE GENOMIC DNA]</scope>
    <source>
        <strain evidence="1 2">B4082</strain>
    </source>
</reference>
<sequence length="37" mass="4239">MDFLDDKPNIFAPPDIYHLLVLVFGKDGNLYLKIESS</sequence>
<dbReference type="Proteomes" id="UP000076501">
    <property type="component" value="Unassembled WGS sequence"/>
</dbReference>
<evidence type="ECO:0000313" key="2">
    <source>
        <dbReference type="Proteomes" id="UP000076501"/>
    </source>
</evidence>
<organism evidence="1 2">
    <name type="scientific">Bacillus cereus</name>
    <dbReference type="NCBI Taxonomy" id="1396"/>
    <lineage>
        <taxon>Bacteria</taxon>
        <taxon>Bacillati</taxon>
        <taxon>Bacillota</taxon>
        <taxon>Bacilli</taxon>
        <taxon>Bacillales</taxon>
        <taxon>Bacillaceae</taxon>
        <taxon>Bacillus</taxon>
        <taxon>Bacillus cereus group</taxon>
    </lineage>
</organism>
<evidence type="ECO:0000313" key="1">
    <source>
        <dbReference type="EMBL" id="KZD30503.1"/>
    </source>
</evidence>
<name>A0A164DKU4_BACCE</name>